<reference evidence="2 3" key="1">
    <citation type="submission" date="2013-11" db="EMBL/GenBank/DDBJ databases">
        <title>Opisthorchis viverrini - life in the bile duct.</title>
        <authorList>
            <person name="Young N.D."/>
            <person name="Nagarajan N."/>
            <person name="Lin S.J."/>
            <person name="Korhonen P.K."/>
            <person name="Jex A.R."/>
            <person name="Hall R.S."/>
            <person name="Safavi-Hemami H."/>
            <person name="Kaewkong W."/>
            <person name="Bertrand D."/>
            <person name="Gao S."/>
            <person name="Seet Q."/>
            <person name="Wongkham S."/>
            <person name="Teh B.T."/>
            <person name="Wongkham C."/>
            <person name="Intapan P.M."/>
            <person name="Maleewong W."/>
            <person name="Yang X."/>
            <person name="Hu M."/>
            <person name="Wang Z."/>
            <person name="Hofmann A."/>
            <person name="Sternberg P.W."/>
            <person name="Tan P."/>
            <person name="Wang J."/>
            <person name="Gasser R.B."/>
        </authorList>
    </citation>
    <scope>NUCLEOTIDE SEQUENCE [LARGE SCALE GENOMIC DNA]</scope>
</reference>
<dbReference type="CTD" id="20318295"/>
<evidence type="ECO:0000313" key="2">
    <source>
        <dbReference type="EMBL" id="KER29270.1"/>
    </source>
</evidence>
<dbReference type="STRING" id="6198.A0A075A168"/>
<feature type="compositionally biased region" description="Polar residues" evidence="1">
    <location>
        <begin position="14"/>
        <end position="33"/>
    </location>
</feature>
<accession>A0A075A168</accession>
<evidence type="ECO:0000256" key="1">
    <source>
        <dbReference type="SAM" id="MobiDB-lite"/>
    </source>
</evidence>
<dbReference type="Proteomes" id="UP000054324">
    <property type="component" value="Unassembled WGS sequence"/>
</dbReference>
<gene>
    <name evidence="2" type="ORF">T265_04109</name>
</gene>
<protein>
    <recommendedName>
        <fullName evidence="4">REKLES domain-containing protein</fullName>
    </recommendedName>
</protein>
<proteinExistence type="predicted"/>
<evidence type="ECO:0000313" key="3">
    <source>
        <dbReference type="Proteomes" id="UP000054324"/>
    </source>
</evidence>
<dbReference type="KEGG" id="ovi:T265_04109"/>
<dbReference type="EMBL" id="KL596682">
    <property type="protein sequence ID" value="KER29270.1"/>
    <property type="molecule type" value="Genomic_DNA"/>
</dbReference>
<name>A0A075A168_OPIVI</name>
<sequence length="116" mass="12467">MDQPTAKIPRSVGPYTTNCEANPKRYQSISSVTKKPPVTDGRKCTEPGAGTQYLTATSTTTPSHNTASMNFSMGMHNLRIQTQSGAPMGLPPNAMVVSMEFGNVLYQGVLFGQAKR</sequence>
<feature type="compositionally biased region" description="Low complexity" evidence="1">
    <location>
        <begin position="49"/>
        <end position="68"/>
    </location>
</feature>
<dbReference type="RefSeq" id="XP_009167019.1">
    <property type="nucleotide sequence ID" value="XM_009168755.1"/>
</dbReference>
<dbReference type="GeneID" id="20318295"/>
<keyword evidence="3" id="KW-1185">Reference proteome</keyword>
<feature type="region of interest" description="Disordered" evidence="1">
    <location>
        <begin position="1"/>
        <end position="70"/>
    </location>
</feature>
<organism evidence="2 3">
    <name type="scientific">Opisthorchis viverrini</name>
    <name type="common">Southeast Asian liver fluke</name>
    <dbReference type="NCBI Taxonomy" id="6198"/>
    <lineage>
        <taxon>Eukaryota</taxon>
        <taxon>Metazoa</taxon>
        <taxon>Spiralia</taxon>
        <taxon>Lophotrochozoa</taxon>
        <taxon>Platyhelminthes</taxon>
        <taxon>Trematoda</taxon>
        <taxon>Digenea</taxon>
        <taxon>Opisthorchiida</taxon>
        <taxon>Opisthorchiata</taxon>
        <taxon>Opisthorchiidae</taxon>
        <taxon>Opisthorchis</taxon>
    </lineage>
</organism>
<dbReference type="AlphaFoldDB" id="A0A075A168"/>
<dbReference type="OrthoDB" id="10044343at2759"/>
<evidence type="ECO:0008006" key="4">
    <source>
        <dbReference type="Google" id="ProtNLM"/>
    </source>
</evidence>